<dbReference type="EMBL" id="BPWL01000008">
    <property type="protein sequence ID" value="GJJ13002.1"/>
    <property type="molecule type" value="Genomic_DNA"/>
</dbReference>
<sequence>MGQRLSSGRNDNESHNILTNDIANSSGLRQFYPVLAVALEQGSDIRPGLPIELVSYIMRLADCVLLSMHSRISTANFVVCSVTSQVVSQPCLLTDPVSREMIPHLARMRLTTNSHDQGWYNYPDSGSWTWFEVALVEHDASGNLRVKVRRSIENDSSAGDINTPEIATTLLNDAQPLSWISHRNRQGSVSFIVQEGIEFGPDHEIWQHISEGDQILVRACAKYGSWKNHIDWTALKIWEWYNPVNLG</sequence>
<dbReference type="AlphaFoldDB" id="A0AAV5AH83"/>
<evidence type="ECO:0000313" key="2">
    <source>
        <dbReference type="Proteomes" id="UP001050691"/>
    </source>
</evidence>
<evidence type="ECO:0000313" key="1">
    <source>
        <dbReference type="EMBL" id="GJJ13002.1"/>
    </source>
</evidence>
<accession>A0AAV5AH83</accession>
<keyword evidence="2" id="KW-1185">Reference proteome</keyword>
<dbReference type="Proteomes" id="UP001050691">
    <property type="component" value="Unassembled WGS sequence"/>
</dbReference>
<protein>
    <submittedName>
        <fullName evidence="1">Uncharacterized protein</fullName>
    </submittedName>
</protein>
<name>A0AAV5AH83_9AGAM</name>
<organism evidence="1 2">
    <name type="scientific">Clathrus columnatus</name>
    <dbReference type="NCBI Taxonomy" id="1419009"/>
    <lineage>
        <taxon>Eukaryota</taxon>
        <taxon>Fungi</taxon>
        <taxon>Dikarya</taxon>
        <taxon>Basidiomycota</taxon>
        <taxon>Agaricomycotina</taxon>
        <taxon>Agaricomycetes</taxon>
        <taxon>Phallomycetidae</taxon>
        <taxon>Phallales</taxon>
        <taxon>Clathraceae</taxon>
        <taxon>Clathrus</taxon>
    </lineage>
</organism>
<proteinExistence type="predicted"/>
<comment type="caution">
    <text evidence="1">The sequence shown here is derived from an EMBL/GenBank/DDBJ whole genome shotgun (WGS) entry which is preliminary data.</text>
</comment>
<reference evidence="1" key="1">
    <citation type="submission" date="2021-10" db="EMBL/GenBank/DDBJ databases">
        <title>De novo Genome Assembly of Clathrus columnatus (Basidiomycota, Fungi) Using Illumina and Nanopore Sequence Data.</title>
        <authorList>
            <person name="Ogiso-Tanaka E."/>
            <person name="Itagaki H."/>
            <person name="Hosoya T."/>
            <person name="Hosaka K."/>
        </authorList>
    </citation>
    <scope>NUCLEOTIDE SEQUENCE</scope>
    <source>
        <strain evidence="1">MO-923</strain>
    </source>
</reference>
<gene>
    <name evidence="1" type="ORF">Clacol_007251</name>
</gene>